<protein>
    <submittedName>
        <fullName evidence="3">Uncharacterized protein</fullName>
    </submittedName>
</protein>
<accession>A0A7S3WZQ2</accession>
<feature type="chain" id="PRO_5030912151" evidence="2">
    <location>
        <begin position="23"/>
        <end position="216"/>
    </location>
</feature>
<proteinExistence type="predicted"/>
<keyword evidence="1" id="KW-0812">Transmembrane</keyword>
<keyword evidence="2" id="KW-0732">Signal</keyword>
<name>A0A7S3WZQ2_EMIHU</name>
<reference evidence="3" key="1">
    <citation type="submission" date="2021-01" db="EMBL/GenBank/DDBJ databases">
        <authorList>
            <person name="Corre E."/>
            <person name="Pelletier E."/>
            <person name="Niang G."/>
            <person name="Scheremetjew M."/>
            <person name="Finn R."/>
            <person name="Kale V."/>
            <person name="Holt S."/>
            <person name="Cochrane G."/>
            <person name="Meng A."/>
            <person name="Brown T."/>
            <person name="Cohen L."/>
        </authorList>
    </citation>
    <scope>NUCLEOTIDE SEQUENCE</scope>
    <source>
        <strain evidence="3">379</strain>
    </source>
</reference>
<feature type="signal peptide" evidence="2">
    <location>
        <begin position="1"/>
        <end position="22"/>
    </location>
</feature>
<feature type="transmembrane region" description="Helical" evidence="1">
    <location>
        <begin position="191"/>
        <end position="209"/>
    </location>
</feature>
<evidence type="ECO:0000256" key="2">
    <source>
        <dbReference type="SAM" id="SignalP"/>
    </source>
</evidence>
<evidence type="ECO:0000256" key="1">
    <source>
        <dbReference type="SAM" id="Phobius"/>
    </source>
</evidence>
<dbReference type="AlphaFoldDB" id="A0A7S3WZQ2"/>
<feature type="transmembrane region" description="Helical" evidence="1">
    <location>
        <begin position="149"/>
        <end position="170"/>
    </location>
</feature>
<sequence length="216" mass="23020">MRGSRMREAAALLPILLHGACALHATPSLHHPRSTSAMARRLDRLPHSLSLLHMRSEDDPLLISSEVSVIFAYAFARALCTVLIDSDFPGWAAPVSAEPVRLGHTFTFAAGCSSLWVSGGLLTGGFAYSTVCDERTAAVSGARVAAASLLLYLLFAFCSSIALGACVDPFCADAALWEQPSARLLSITPELLLGALGVGLSLCAWRVYYVSIRSPW</sequence>
<evidence type="ECO:0000313" key="3">
    <source>
        <dbReference type="EMBL" id="CAE0583746.1"/>
    </source>
</evidence>
<gene>
    <name evidence="3" type="ORF">EHUX00137_LOCUS38140</name>
</gene>
<keyword evidence="1" id="KW-1133">Transmembrane helix</keyword>
<organism evidence="3">
    <name type="scientific">Emiliania huxleyi</name>
    <name type="common">Coccolithophore</name>
    <name type="synonym">Pontosphaera huxleyi</name>
    <dbReference type="NCBI Taxonomy" id="2903"/>
    <lineage>
        <taxon>Eukaryota</taxon>
        <taxon>Haptista</taxon>
        <taxon>Haptophyta</taxon>
        <taxon>Prymnesiophyceae</taxon>
        <taxon>Isochrysidales</taxon>
        <taxon>Noelaerhabdaceae</taxon>
        <taxon>Emiliania</taxon>
    </lineage>
</organism>
<keyword evidence="1" id="KW-0472">Membrane</keyword>
<dbReference type="EMBL" id="HBIR01048807">
    <property type="protein sequence ID" value="CAE0583746.1"/>
    <property type="molecule type" value="Transcribed_RNA"/>
</dbReference>